<feature type="region of interest" description="Disordered" evidence="1">
    <location>
        <begin position="1"/>
        <end position="27"/>
    </location>
</feature>
<organism evidence="4 5">
    <name type="scientific">Pendulispora brunnea</name>
    <dbReference type="NCBI Taxonomy" id="2905690"/>
    <lineage>
        <taxon>Bacteria</taxon>
        <taxon>Pseudomonadati</taxon>
        <taxon>Myxococcota</taxon>
        <taxon>Myxococcia</taxon>
        <taxon>Myxococcales</taxon>
        <taxon>Sorangiineae</taxon>
        <taxon>Pendulisporaceae</taxon>
        <taxon>Pendulispora</taxon>
    </lineage>
</organism>
<dbReference type="InterPro" id="IPR036457">
    <property type="entry name" value="PPM-type-like_dom_sf"/>
</dbReference>
<dbReference type="Proteomes" id="UP001379533">
    <property type="component" value="Chromosome"/>
</dbReference>
<evidence type="ECO:0000259" key="3">
    <source>
        <dbReference type="PROSITE" id="PS51746"/>
    </source>
</evidence>
<dbReference type="Gene3D" id="3.60.40.10">
    <property type="entry name" value="PPM-type phosphatase domain"/>
    <property type="match status" value="1"/>
</dbReference>
<evidence type="ECO:0000313" key="5">
    <source>
        <dbReference type="Proteomes" id="UP001379533"/>
    </source>
</evidence>
<feature type="transmembrane region" description="Helical" evidence="2">
    <location>
        <begin position="382"/>
        <end position="403"/>
    </location>
</feature>
<dbReference type="Pfam" id="PF13672">
    <property type="entry name" value="PP2C_2"/>
    <property type="match status" value="1"/>
</dbReference>
<dbReference type="SMART" id="SM00332">
    <property type="entry name" value="PP2Cc"/>
    <property type="match status" value="1"/>
</dbReference>
<dbReference type="EMBL" id="CP089982">
    <property type="protein sequence ID" value="WXA98484.1"/>
    <property type="molecule type" value="Genomic_DNA"/>
</dbReference>
<accession>A0ABZ2KND8</accession>
<gene>
    <name evidence="4" type="ORF">LZC95_16795</name>
</gene>
<dbReference type="PANTHER" id="PTHR47992">
    <property type="entry name" value="PROTEIN PHOSPHATASE"/>
    <property type="match status" value="1"/>
</dbReference>
<dbReference type="PROSITE" id="PS51746">
    <property type="entry name" value="PPM_2"/>
    <property type="match status" value="1"/>
</dbReference>
<protein>
    <submittedName>
        <fullName evidence="4">Stp1/IreP family PP2C-type Ser/Thr phosphatase</fullName>
    </submittedName>
</protein>
<dbReference type="CDD" id="cd00143">
    <property type="entry name" value="PP2Cc"/>
    <property type="match status" value="1"/>
</dbReference>
<name>A0ABZ2KND8_9BACT</name>
<dbReference type="RefSeq" id="WP_394849095.1">
    <property type="nucleotide sequence ID" value="NZ_CP089982.1"/>
</dbReference>
<feature type="domain" description="PPM-type phosphatase" evidence="3">
    <location>
        <begin position="32"/>
        <end position="291"/>
    </location>
</feature>
<keyword evidence="5" id="KW-1185">Reference proteome</keyword>
<keyword evidence="2" id="KW-1133">Transmembrane helix</keyword>
<evidence type="ECO:0000313" key="4">
    <source>
        <dbReference type="EMBL" id="WXA98484.1"/>
    </source>
</evidence>
<evidence type="ECO:0000256" key="2">
    <source>
        <dbReference type="SAM" id="Phobius"/>
    </source>
</evidence>
<dbReference type="SUPFAM" id="SSF81606">
    <property type="entry name" value="PP2C-like"/>
    <property type="match status" value="1"/>
</dbReference>
<keyword evidence="2" id="KW-0472">Membrane</keyword>
<dbReference type="InterPro" id="IPR015655">
    <property type="entry name" value="PP2C"/>
</dbReference>
<keyword evidence="2" id="KW-0812">Transmembrane</keyword>
<sequence length="404" mass="43624">MTQSETPIPANPTEQGGGASEEATSRGPVHVRVFARTDVGQVREHNEDNFLVADLTKRSRGLLEANRDCEVGIHGSLFAVCDGMGGAAAGEIASQLAVDIIYEKMLEGLDPAVVIERDELARRLVRAVEAAGLRIFQEAKVDRTRRGMGTTVTAAALVDDHMFLAQVGDSRGYILRGEQLIQVTRDQSLVNQLIEAGQLTEEEAETFEHNNIILQALGTADSVQVDLTYVELRQGDVLLLCSDGLSGMIRFEEIREVLRTCPEPIDACKALTERANQAGGHDNITVIIVHFDGEGLKTVDAEGESLRYRKYAVPEDPNDATTPGRRSTDPGRDPSAPPPDGVLSIPPAAGDKMAGWQEQGPHAHLENGEERIEIPGTHIPTWLVVTLIVSVIAMLAGAAIVLLR</sequence>
<dbReference type="SMART" id="SM00331">
    <property type="entry name" value="PP2C_SIG"/>
    <property type="match status" value="1"/>
</dbReference>
<dbReference type="NCBIfam" id="NF033484">
    <property type="entry name" value="Stp1_PP2C_phos"/>
    <property type="match status" value="1"/>
</dbReference>
<reference evidence="4 5" key="1">
    <citation type="submission" date="2021-12" db="EMBL/GenBank/DDBJ databases">
        <title>Discovery of the Pendulisporaceae a myxobacterial family with distinct sporulation behavior and unique specialized metabolism.</title>
        <authorList>
            <person name="Garcia R."/>
            <person name="Popoff A."/>
            <person name="Bader C.D."/>
            <person name="Loehr J."/>
            <person name="Walesch S."/>
            <person name="Walt C."/>
            <person name="Boldt J."/>
            <person name="Bunk B."/>
            <person name="Haeckl F.J.F.P.J."/>
            <person name="Gunesch A.P."/>
            <person name="Birkelbach J."/>
            <person name="Nuebel U."/>
            <person name="Pietschmann T."/>
            <person name="Bach T."/>
            <person name="Mueller R."/>
        </authorList>
    </citation>
    <scope>NUCLEOTIDE SEQUENCE [LARGE SCALE GENOMIC DNA]</scope>
    <source>
        <strain evidence="4 5">MSr12523</strain>
    </source>
</reference>
<evidence type="ECO:0000256" key="1">
    <source>
        <dbReference type="SAM" id="MobiDB-lite"/>
    </source>
</evidence>
<proteinExistence type="predicted"/>
<feature type="region of interest" description="Disordered" evidence="1">
    <location>
        <begin position="309"/>
        <end position="363"/>
    </location>
</feature>
<dbReference type="InterPro" id="IPR001932">
    <property type="entry name" value="PPM-type_phosphatase-like_dom"/>
</dbReference>